<dbReference type="Pfam" id="PF00046">
    <property type="entry name" value="Homeodomain"/>
    <property type="match status" value="1"/>
</dbReference>
<feature type="compositionally biased region" description="Low complexity" evidence="7">
    <location>
        <begin position="210"/>
        <end position="230"/>
    </location>
</feature>
<dbReference type="PANTHER" id="PTHR24340:SF37">
    <property type="entry name" value="HOMEOBOX PROTEIN SLOU"/>
    <property type="match status" value="1"/>
</dbReference>
<dbReference type="InterPro" id="IPR050394">
    <property type="entry name" value="Homeobox_NK-like"/>
</dbReference>
<evidence type="ECO:0000259" key="8">
    <source>
        <dbReference type="PROSITE" id="PS50071"/>
    </source>
</evidence>
<dbReference type="InterPro" id="IPR001356">
    <property type="entry name" value="HD"/>
</dbReference>
<dbReference type="PROSITE" id="PS00027">
    <property type="entry name" value="HOMEOBOX_1"/>
    <property type="match status" value="1"/>
</dbReference>
<accession>A0A9J6BM68</accession>
<evidence type="ECO:0000256" key="6">
    <source>
        <dbReference type="RuleBase" id="RU000682"/>
    </source>
</evidence>
<dbReference type="InterPro" id="IPR020479">
    <property type="entry name" value="HD_metazoa"/>
</dbReference>
<evidence type="ECO:0000256" key="7">
    <source>
        <dbReference type="SAM" id="MobiDB-lite"/>
    </source>
</evidence>
<feature type="compositionally biased region" description="Polar residues" evidence="7">
    <location>
        <begin position="41"/>
        <end position="50"/>
    </location>
</feature>
<dbReference type="GO" id="GO:0005634">
    <property type="term" value="C:nucleus"/>
    <property type="evidence" value="ECO:0007669"/>
    <property type="project" value="UniProtKB-SubCell"/>
</dbReference>
<dbReference type="CDD" id="cd00086">
    <property type="entry name" value="homeodomain"/>
    <property type="match status" value="1"/>
</dbReference>
<proteinExistence type="predicted"/>
<dbReference type="PROSITE" id="PS50071">
    <property type="entry name" value="HOMEOBOX_2"/>
    <property type="match status" value="1"/>
</dbReference>
<dbReference type="SUPFAM" id="SSF46689">
    <property type="entry name" value="Homeodomain-like"/>
    <property type="match status" value="1"/>
</dbReference>
<gene>
    <name evidence="9" type="ORF">PVAND_000740</name>
</gene>
<evidence type="ECO:0000256" key="4">
    <source>
        <dbReference type="ARBA" id="ARBA00023242"/>
    </source>
</evidence>
<sequence>MVMMQSPTLSDSGQPESPASTNQPDSPNNNNNNNNSMPNNEIKNVSPKSTRYNDDDIKDIKPKLSVLSAINKENSSTTVIGRNNNLDQILYPKISERDLLEPSAKFSIERLKQLADQRLSPSNIENSGLTNSNHKLFTIDYNLKHQSNGNGIVIQSGLPLNVDLNNHHPHSVFTNHPPTPHHLNILSHNNHMNNLKFGLLPSISNGSLTNNNNNNNSAGQVNVANNNSNNNVNELDIERIKLARTLSNGKELSDFGFRIQLGGLTSNYEHSETHSDSEELNVDGNEDSSQDENSTYPVDLTRSMDSKPSTESSEKETPKRLAFSVENILDPNKFTGRRHYGQSVNGLRLWSNSIDRDEKMDDDQSDDHSMKDMNDIDPDDLCDDTMGSDIEGSETDSKMSDSKKNGDGKQGNSSKPRRARTAFTYEQLVSLENKFKTTRYLSVCERLNLALSLSLTETQVKIWFQNRRTKWKKQNPGMDVNSPTVPPPNPANSFGPGYAGSLLYPHAVPYPPYGPYFHPLNSHTHHIGHSHT</sequence>
<evidence type="ECO:0000256" key="1">
    <source>
        <dbReference type="ARBA" id="ARBA00004123"/>
    </source>
</evidence>
<dbReference type="Gene3D" id="1.10.10.60">
    <property type="entry name" value="Homeodomain-like"/>
    <property type="match status" value="1"/>
</dbReference>
<keyword evidence="3 5" id="KW-0371">Homeobox</keyword>
<evidence type="ECO:0000256" key="3">
    <source>
        <dbReference type="ARBA" id="ARBA00023155"/>
    </source>
</evidence>
<feature type="compositionally biased region" description="Polar residues" evidence="7">
    <location>
        <begin position="1"/>
        <end position="19"/>
    </location>
</feature>
<dbReference type="FunFam" id="1.10.10.60:FF:000836">
    <property type="match status" value="1"/>
</dbReference>
<dbReference type="SMART" id="SM00389">
    <property type="entry name" value="HOX"/>
    <property type="match status" value="1"/>
</dbReference>
<evidence type="ECO:0000313" key="9">
    <source>
        <dbReference type="EMBL" id="KAG5670478.1"/>
    </source>
</evidence>
<feature type="compositionally biased region" description="Acidic residues" evidence="7">
    <location>
        <begin position="278"/>
        <end position="290"/>
    </location>
</feature>
<feature type="compositionally biased region" description="Basic and acidic residues" evidence="7">
    <location>
        <begin position="395"/>
        <end position="407"/>
    </location>
</feature>
<dbReference type="PANTHER" id="PTHR24340">
    <property type="entry name" value="HOMEOBOX PROTEIN NKX"/>
    <property type="match status" value="1"/>
</dbReference>
<dbReference type="PRINTS" id="PR00024">
    <property type="entry name" value="HOMEOBOX"/>
</dbReference>
<keyword evidence="2 5" id="KW-0238">DNA-binding</keyword>
<feature type="region of interest" description="Disordered" evidence="7">
    <location>
        <begin position="268"/>
        <end position="324"/>
    </location>
</feature>
<comment type="subcellular location">
    <subcellularLocation>
        <location evidence="1 5 6">Nucleus</location>
    </subcellularLocation>
</comment>
<dbReference type="InterPro" id="IPR009057">
    <property type="entry name" value="Homeodomain-like_sf"/>
</dbReference>
<keyword evidence="4 5" id="KW-0539">Nucleus</keyword>
<dbReference type="GO" id="GO:0000978">
    <property type="term" value="F:RNA polymerase II cis-regulatory region sequence-specific DNA binding"/>
    <property type="evidence" value="ECO:0007669"/>
    <property type="project" value="TreeGrafter"/>
</dbReference>
<evidence type="ECO:0000256" key="2">
    <source>
        <dbReference type="ARBA" id="ARBA00023125"/>
    </source>
</evidence>
<reference evidence="9" key="1">
    <citation type="submission" date="2021-03" db="EMBL/GenBank/DDBJ databases">
        <title>Chromosome level genome of the anhydrobiotic midge Polypedilum vanderplanki.</title>
        <authorList>
            <person name="Yoshida Y."/>
            <person name="Kikawada T."/>
            <person name="Gusev O."/>
        </authorList>
    </citation>
    <scope>NUCLEOTIDE SEQUENCE</scope>
    <source>
        <strain evidence="9">NIAS01</strain>
        <tissue evidence="9">Whole body or cell culture</tissue>
    </source>
</reference>
<feature type="region of interest" description="Disordered" evidence="7">
    <location>
        <begin position="208"/>
        <end position="230"/>
    </location>
</feature>
<feature type="region of interest" description="Disordered" evidence="7">
    <location>
        <begin position="355"/>
        <end position="420"/>
    </location>
</feature>
<dbReference type="InterPro" id="IPR017970">
    <property type="entry name" value="Homeobox_CS"/>
</dbReference>
<comment type="caution">
    <text evidence="9">The sequence shown here is derived from an EMBL/GenBank/DDBJ whole genome shotgun (WGS) entry which is preliminary data.</text>
</comment>
<evidence type="ECO:0000313" key="10">
    <source>
        <dbReference type="Proteomes" id="UP001107558"/>
    </source>
</evidence>
<feature type="compositionally biased region" description="Low complexity" evidence="7">
    <location>
        <begin position="20"/>
        <end position="40"/>
    </location>
</feature>
<dbReference type="EMBL" id="JADBJN010000003">
    <property type="protein sequence ID" value="KAG5670478.1"/>
    <property type="molecule type" value="Genomic_DNA"/>
</dbReference>
<feature type="region of interest" description="Disordered" evidence="7">
    <location>
        <begin position="1"/>
        <end position="56"/>
    </location>
</feature>
<feature type="domain" description="Homeobox" evidence="8">
    <location>
        <begin position="414"/>
        <end position="474"/>
    </location>
</feature>
<dbReference type="OrthoDB" id="6159439at2759"/>
<organism evidence="9 10">
    <name type="scientific">Polypedilum vanderplanki</name>
    <name type="common">Sleeping chironomid midge</name>
    <dbReference type="NCBI Taxonomy" id="319348"/>
    <lineage>
        <taxon>Eukaryota</taxon>
        <taxon>Metazoa</taxon>
        <taxon>Ecdysozoa</taxon>
        <taxon>Arthropoda</taxon>
        <taxon>Hexapoda</taxon>
        <taxon>Insecta</taxon>
        <taxon>Pterygota</taxon>
        <taxon>Neoptera</taxon>
        <taxon>Endopterygota</taxon>
        <taxon>Diptera</taxon>
        <taxon>Nematocera</taxon>
        <taxon>Chironomoidea</taxon>
        <taxon>Chironomidae</taxon>
        <taxon>Chironominae</taxon>
        <taxon>Polypedilum</taxon>
        <taxon>Polypedilum</taxon>
    </lineage>
</organism>
<dbReference type="GO" id="GO:0030154">
    <property type="term" value="P:cell differentiation"/>
    <property type="evidence" value="ECO:0007669"/>
    <property type="project" value="TreeGrafter"/>
</dbReference>
<dbReference type="AlphaFoldDB" id="A0A9J6BM68"/>
<evidence type="ECO:0000256" key="5">
    <source>
        <dbReference type="PROSITE-ProRule" id="PRU00108"/>
    </source>
</evidence>
<dbReference type="GO" id="GO:0000981">
    <property type="term" value="F:DNA-binding transcription factor activity, RNA polymerase II-specific"/>
    <property type="evidence" value="ECO:0007669"/>
    <property type="project" value="InterPro"/>
</dbReference>
<protein>
    <recommendedName>
        <fullName evidence="8">Homeobox domain-containing protein</fullName>
    </recommendedName>
</protein>
<keyword evidence="10" id="KW-1185">Reference proteome</keyword>
<name>A0A9J6BM68_POLVA</name>
<feature type="DNA-binding region" description="Homeobox" evidence="5">
    <location>
        <begin position="416"/>
        <end position="475"/>
    </location>
</feature>
<dbReference type="Proteomes" id="UP001107558">
    <property type="component" value="Chromosome 3"/>
</dbReference>